<dbReference type="EMBL" id="QFBC01000020">
    <property type="protein sequence ID" value="PWE52873.1"/>
    <property type="molecule type" value="Genomic_DNA"/>
</dbReference>
<organism evidence="1 2">
    <name type="scientific">Metarhizobium album</name>
    <dbReference type="NCBI Taxonomy" id="2182425"/>
    <lineage>
        <taxon>Bacteria</taxon>
        <taxon>Pseudomonadati</taxon>
        <taxon>Pseudomonadota</taxon>
        <taxon>Alphaproteobacteria</taxon>
        <taxon>Hyphomicrobiales</taxon>
        <taxon>Rhizobiaceae</taxon>
        <taxon>Metarhizobium</taxon>
    </lineage>
</organism>
<evidence type="ECO:0000313" key="2">
    <source>
        <dbReference type="Proteomes" id="UP000245252"/>
    </source>
</evidence>
<dbReference type="OrthoDB" id="8283514at2"/>
<name>A0A2U2DHS7_9HYPH</name>
<dbReference type="RefSeq" id="WP_109461770.1">
    <property type="nucleotide sequence ID" value="NZ_QFBC01000020.1"/>
</dbReference>
<protein>
    <submittedName>
        <fullName evidence="1">Uncharacterized protein</fullName>
    </submittedName>
</protein>
<evidence type="ECO:0000313" key="1">
    <source>
        <dbReference type="EMBL" id="PWE52873.1"/>
    </source>
</evidence>
<gene>
    <name evidence="1" type="ORF">DEM27_29205</name>
</gene>
<dbReference type="AlphaFoldDB" id="A0A2U2DHS7"/>
<proteinExistence type="predicted"/>
<keyword evidence="2" id="KW-1185">Reference proteome</keyword>
<dbReference type="Proteomes" id="UP000245252">
    <property type="component" value="Unassembled WGS sequence"/>
</dbReference>
<sequence length="100" mass="10906">MMAAFMVALAMSPMPQIAPSVEQLQDDFEQATVCRPIEGRHVWKGRIAFFIESYAFPNDDDAQTDVVGADAVLPADNDAETIKEFEAACAPTEQMALPSL</sequence>
<accession>A0A2U2DHS7</accession>
<comment type="caution">
    <text evidence="1">The sequence shown here is derived from an EMBL/GenBank/DDBJ whole genome shotgun (WGS) entry which is preliminary data.</text>
</comment>
<reference evidence="1 2" key="1">
    <citation type="submission" date="2018-05" db="EMBL/GenBank/DDBJ databases">
        <title>The draft genome of strain NS-104.</title>
        <authorList>
            <person name="Hang P."/>
            <person name="Jiang J."/>
        </authorList>
    </citation>
    <scope>NUCLEOTIDE SEQUENCE [LARGE SCALE GENOMIC DNA]</scope>
    <source>
        <strain evidence="1 2">NS-104</strain>
    </source>
</reference>